<dbReference type="RefSeq" id="WP_204199197.1">
    <property type="nucleotide sequence ID" value="NZ_JAFEMC010000003.1"/>
</dbReference>
<sequence length="83" mass="9274">MNDNIYIFLASETMNNEDMIALAVSVGRDLERIFPGRPEVASAAYTYGAERSGGRRGRRLFHLEFADRRDAVLFKLSYEGGAA</sequence>
<comment type="caution">
    <text evidence="1">The sequence shown here is derived from an EMBL/GenBank/DDBJ whole genome shotgun (WGS) entry which is preliminary data.</text>
</comment>
<reference evidence="1 2" key="1">
    <citation type="submission" date="2020-12" db="EMBL/GenBank/DDBJ databases">
        <title>Sphingomonas sp.</title>
        <authorList>
            <person name="Kim M.K."/>
        </authorList>
    </citation>
    <scope>NUCLEOTIDE SEQUENCE [LARGE SCALE GENOMIC DNA]</scope>
    <source>
        <strain evidence="1 2">BT552</strain>
    </source>
</reference>
<keyword evidence="2" id="KW-1185">Reference proteome</keyword>
<organism evidence="1 2">
    <name type="scientific">Sphingomonas longa</name>
    <dbReference type="NCBI Taxonomy" id="2778730"/>
    <lineage>
        <taxon>Bacteria</taxon>
        <taxon>Pseudomonadati</taxon>
        <taxon>Pseudomonadota</taxon>
        <taxon>Alphaproteobacteria</taxon>
        <taxon>Sphingomonadales</taxon>
        <taxon>Sphingomonadaceae</taxon>
        <taxon>Sphingomonas</taxon>
    </lineage>
</organism>
<evidence type="ECO:0000313" key="1">
    <source>
        <dbReference type="EMBL" id="MBM6577099.1"/>
    </source>
</evidence>
<protein>
    <submittedName>
        <fullName evidence="1">Uncharacterized protein</fullName>
    </submittedName>
</protein>
<evidence type="ECO:0000313" key="2">
    <source>
        <dbReference type="Proteomes" id="UP000763641"/>
    </source>
</evidence>
<proteinExistence type="predicted"/>
<accession>A0ABS2D831</accession>
<dbReference type="Proteomes" id="UP000763641">
    <property type="component" value="Unassembled WGS sequence"/>
</dbReference>
<name>A0ABS2D831_9SPHN</name>
<gene>
    <name evidence="1" type="ORF">ILT43_12020</name>
</gene>
<dbReference type="EMBL" id="JAFEMC010000003">
    <property type="protein sequence ID" value="MBM6577099.1"/>
    <property type="molecule type" value="Genomic_DNA"/>
</dbReference>